<evidence type="ECO:0000313" key="2">
    <source>
        <dbReference type="EMBL" id="MCB2406553.1"/>
    </source>
</evidence>
<evidence type="ECO:0000256" key="1">
    <source>
        <dbReference type="SAM" id="Phobius"/>
    </source>
</evidence>
<protein>
    <recommendedName>
        <fullName evidence="4">Glycosyltransferase RgtA/B/C/D-like domain-containing protein</fullName>
    </recommendedName>
</protein>
<sequence length="570" mass="63069">MIFKLPWRLLNRLAFGLAVLLRWAHELAMPQLTRDMQTQTESAVNLLRGHGISLAQANWQDLSRPIFEPLNLWPPGYAWLIAGLLQMTGSNVLLATQIMHWAGLLGLFAAWWFLLRPLHTSLVPGAPAAFFLFWGLSNAPFHLLFGTDLLALACYSGGLAVLFNLLTRRAGHRRRSAGLGTALAMSGLGFAACLFRFAYYPLAFFLPLALLFFAWRWRPAQRRPALAALLLLSGLVGGLLFYQARVAGDAYYITRFYTQLATEPAARAIGGLYWHHLLQLDPFLYHSFFSNELDFSRLPNGAILRAGAVLLISGVVVAVLLVGLGREWRAARRRGRVWPTRRVLFHLLHLGTALLGGGLLVALSLRYPAALVGWFAGGSWTYVADTRYWLPVFLSVSGMLGVLVLARPRRLPDVVRLAAVAVLGASLLLSLATRGRRTAQLIGQQPAFSMDRAPGQPAEIRQLDELLRTVRPGQPVLFGRNYYNKRVEIEARLAGHIILDADSLLAHQPLRLSRPALMLFDLNPGTPPSPAVAAFLRRHGARETLRLPILGAHILRLKIRPATVPTVPGE</sequence>
<feature type="transmembrane region" description="Helical" evidence="1">
    <location>
        <begin position="139"/>
        <end position="163"/>
    </location>
</feature>
<accession>A0ABS8AK31</accession>
<feature type="transmembrane region" description="Helical" evidence="1">
    <location>
        <begin position="302"/>
        <end position="322"/>
    </location>
</feature>
<keyword evidence="1" id="KW-1133">Transmembrane helix</keyword>
<dbReference type="Proteomes" id="UP001165296">
    <property type="component" value="Unassembled WGS sequence"/>
</dbReference>
<reference evidence="2" key="1">
    <citation type="submission" date="2021-10" db="EMBL/GenBank/DDBJ databases">
        <authorList>
            <person name="Dean J.D."/>
            <person name="Kim M.K."/>
            <person name="Newey C.N."/>
            <person name="Stoker T.S."/>
            <person name="Thompson D.W."/>
            <person name="Grose J.H."/>
        </authorList>
    </citation>
    <scope>NUCLEOTIDE SEQUENCE</scope>
    <source>
        <strain evidence="2">BT178</strain>
    </source>
</reference>
<evidence type="ECO:0000313" key="3">
    <source>
        <dbReference type="Proteomes" id="UP001165296"/>
    </source>
</evidence>
<comment type="caution">
    <text evidence="2">The sequence shown here is derived from an EMBL/GenBank/DDBJ whole genome shotgun (WGS) entry which is preliminary data.</text>
</comment>
<keyword evidence="1" id="KW-0812">Transmembrane</keyword>
<proteinExistence type="predicted"/>
<name>A0ABS8AK31_9BACT</name>
<feature type="transmembrane region" description="Helical" evidence="1">
    <location>
        <begin position="198"/>
        <end position="217"/>
    </location>
</feature>
<evidence type="ECO:0008006" key="4">
    <source>
        <dbReference type="Google" id="ProtNLM"/>
    </source>
</evidence>
<feature type="transmembrane region" description="Helical" evidence="1">
    <location>
        <begin position="388"/>
        <end position="407"/>
    </location>
</feature>
<feature type="transmembrane region" description="Helical" evidence="1">
    <location>
        <begin position="414"/>
        <end position="432"/>
    </location>
</feature>
<dbReference type="EMBL" id="JAJADR010000001">
    <property type="protein sequence ID" value="MCB2406553.1"/>
    <property type="molecule type" value="Genomic_DNA"/>
</dbReference>
<feature type="transmembrane region" description="Helical" evidence="1">
    <location>
        <begin position="224"/>
        <end position="242"/>
    </location>
</feature>
<dbReference type="RefSeq" id="WP_226170580.1">
    <property type="nucleotide sequence ID" value="NZ_JAJADR010000001.1"/>
</dbReference>
<feature type="transmembrane region" description="Helical" evidence="1">
    <location>
        <begin position="101"/>
        <end position="119"/>
    </location>
</feature>
<keyword evidence="1" id="KW-0472">Membrane</keyword>
<gene>
    <name evidence="2" type="ORF">LGH74_01065</name>
</gene>
<keyword evidence="3" id="KW-1185">Reference proteome</keyword>
<feature type="transmembrane region" description="Helical" evidence="1">
    <location>
        <begin position="175"/>
        <end position="192"/>
    </location>
</feature>
<organism evidence="2 3">
    <name type="scientific">Hymenobacter lucidus</name>
    <dbReference type="NCBI Taxonomy" id="2880930"/>
    <lineage>
        <taxon>Bacteria</taxon>
        <taxon>Pseudomonadati</taxon>
        <taxon>Bacteroidota</taxon>
        <taxon>Cytophagia</taxon>
        <taxon>Cytophagales</taxon>
        <taxon>Hymenobacteraceae</taxon>
        <taxon>Hymenobacter</taxon>
    </lineage>
</organism>
<feature type="transmembrane region" description="Helical" evidence="1">
    <location>
        <begin position="343"/>
        <end position="368"/>
    </location>
</feature>